<dbReference type="InterPro" id="IPR014014">
    <property type="entry name" value="RNA_helicase_DEAD_Q_motif"/>
</dbReference>
<feature type="domain" description="DEAD-box RNA helicase Q" evidence="10">
    <location>
        <begin position="2"/>
        <end position="30"/>
    </location>
</feature>
<evidence type="ECO:0000256" key="6">
    <source>
        <dbReference type="PROSITE-ProRule" id="PRU00552"/>
    </source>
</evidence>
<dbReference type="CDD" id="cd18787">
    <property type="entry name" value="SF2_C_DEAD"/>
    <property type="match status" value="1"/>
</dbReference>
<dbReference type="PANTHER" id="PTHR47959">
    <property type="entry name" value="ATP-DEPENDENT RNA HELICASE RHLE-RELATED"/>
    <property type="match status" value="1"/>
</dbReference>
<keyword evidence="2" id="KW-0378">Hydrolase</keyword>
<dbReference type="Proteomes" id="UP001139336">
    <property type="component" value="Unassembled WGS sequence"/>
</dbReference>
<dbReference type="Pfam" id="PF00270">
    <property type="entry name" value="DEAD"/>
    <property type="match status" value="1"/>
</dbReference>
<keyword evidence="1" id="KW-0547">Nucleotide-binding</keyword>
<dbReference type="PROSITE" id="PS51194">
    <property type="entry name" value="HELICASE_CTER"/>
    <property type="match status" value="1"/>
</dbReference>
<evidence type="ECO:0000313" key="12">
    <source>
        <dbReference type="Proteomes" id="UP001139336"/>
    </source>
</evidence>
<dbReference type="InterPro" id="IPR050079">
    <property type="entry name" value="DEAD_box_RNA_helicase"/>
</dbReference>
<dbReference type="PANTHER" id="PTHR47959:SF13">
    <property type="entry name" value="ATP-DEPENDENT RNA HELICASE RHLE"/>
    <property type="match status" value="1"/>
</dbReference>
<keyword evidence="12" id="KW-1185">Reference proteome</keyword>
<name>A0A9X1QNK2_9CORY</name>
<dbReference type="Pfam" id="PF00271">
    <property type="entry name" value="Helicase_C"/>
    <property type="match status" value="1"/>
</dbReference>
<dbReference type="SMART" id="SM00490">
    <property type="entry name" value="HELICc"/>
    <property type="match status" value="1"/>
</dbReference>
<dbReference type="PROSITE" id="PS51195">
    <property type="entry name" value="Q_MOTIF"/>
    <property type="match status" value="1"/>
</dbReference>
<organism evidence="11 12">
    <name type="scientific">Corynebacterium uropygiale</name>
    <dbReference type="NCBI Taxonomy" id="1775911"/>
    <lineage>
        <taxon>Bacteria</taxon>
        <taxon>Bacillati</taxon>
        <taxon>Actinomycetota</taxon>
        <taxon>Actinomycetes</taxon>
        <taxon>Mycobacteriales</taxon>
        <taxon>Corynebacteriaceae</taxon>
        <taxon>Corynebacterium</taxon>
    </lineage>
</organism>
<dbReference type="GO" id="GO:0003676">
    <property type="term" value="F:nucleic acid binding"/>
    <property type="evidence" value="ECO:0007669"/>
    <property type="project" value="InterPro"/>
</dbReference>
<comment type="caution">
    <text evidence="11">The sequence shown here is derived from an EMBL/GenBank/DDBJ whole genome shotgun (WGS) entry which is preliminary data.</text>
</comment>
<evidence type="ECO:0000259" key="8">
    <source>
        <dbReference type="PROSITE" id="PS51192"/>
    </source>
</evidence>
<dbReference type="InterPro" id="IPR027417">
    <property type="entry name" value="P-loop_NTPase"/>
</dbReference>
<feature type="short sequence motif" description="Q motif" evidence="6">
    <location>
        <begin position="2"/>
        <end position="30"/>
    </location>
</feature>
<dbReference type="RefSeq" id="WP_236118470.1">
    <property type="nucleotide sequence ID" value="NZ_JAKGSI010000002.1"/>
</dbReference>
<dbReference type="InterPro" id="IPR011545">
    <property type="entry name" value="DEAD/DEAH_box_helicase_dom"/>
</dbReference>
<feature type="compositionally biased region" description="Basic residues" evidence="7">
    <location>
        <begin position="400"/>
        <end position="411"/>
    </location>
</feature>
<evidence type="ECO:0000256" key="4">
    <source>
        <dbReference type="ARBA" id="ARBA00022840"/>
    </source>
</evidence>
<dbReference type="InterPro" id="IPR044742">
    <property type="entry name" value="DEAD/DEAH_RhlB"/>
</dbReference>
<dbReference type="PROSITE" id="PS51192">
    <property type="entry name" value="HELICASE_ATP_BIND_1"/>
    <property type="match status" value="1"/>
</dbReference>
<dbReference type="Gene3D" id="3.40.50.300">
    <property type="entry name" value="P-loop containing nucleotide triphosphate hydrolases"/>
    <property type="match status" value="2"/>
</dbReference>
<dbReference type="CDD" id="cd00268">
    <property type="entry name" value="DEADc"/>
    <property type="match status" value="1"/>
</dbReference>
<evidence type="ECO:0000259" key="10">
    <source>
        <dbReference type="PROSITE" id="PS51195"/>
    </source>
</evidence>
<protein>
    <submittedName>
        <fullName evidence="11">DEAD/DEAH box helicase</fullName>
    </submittedName>
</protein>
<accession>A0A9X1QNK2</accession>
<dbReference type="AlphaFoldDB" id="A0A9X1QNK2"/>
<evidence type="ECO:0000259" key="9">
    <source>
        <dbReference type="PROSITE" id="PS51194"/>
    </source>
</evidence>
<dbReference type="EMBL" id="JAKGSI010000002">
    <property type="protein sequence ID" value="MCF4006687.1"/>
    <property type="molecule type" value="Genomic_DNA"/>
</dbReference>
<evidence type="ECO:0000256" key="5">
    <source>
        <dbReference type="ARBA" id="ARBA00038437"/>
    </source>
</evidence>
<dbReference type="InterPro" id="IPR001650">
    <property type="entry name" value="Helicase_C-like"/>
</dbReference>
<evidence type="ECO:0000256" key="2">
    <source>
        <dbReference type="ARBA" id="ARBA00022801"/>
    </source>
</evidence>
<evidence type="ECO:0000256" key="3">
    <source>
        <dbReference type="ARBA" id="ARBA00022806"/>
    </source>
</evidence>
<evidence type="ECO:0000313" key="11">
    <source>
        <dbReference type="EMBL" id="MCF4006687.1"/>
    </source>
</evidence>
<proteinExistence type="inferred from homology"/>
<evidence type="ECO:0000256" key="7">
    <source>
        <dbReference type="SAM" id="MobiDB-lite"/>
    </source>
</evidence>
<dbReference type="SUPFAM" id="SSF52540">
    <property type="entry name" value="P-loop containing nucleoside triphosphate hydrolases"/>
    <property type="match status" value="1"/>
</dbReference>
<sequence>MPSFQDLGLPVPLCQSLRSAGLSEPFPIQTACIPDILDGHCVLGQAPTGSGKTFAFGLPLLARLSGAPSRPGHPRGLVLAPTRELALQIAERLDPLAASLGLRCLCVVGGVAVSRHRRSFAAPVDVLIATPGRTLDLQRQGILALDAVEISVLDEADLLVDHGFLRHVRKILRATPHSAQRILFSATLDGEIAGLVEEFLPEHHRHDAPVQVTDVPAMTHYALEVESPEERDRTLRAIAGRRGRTLIFLPTRARVRRLVEDLHAHGITAIAYEGSQTYRQRTEALDALRSGRSSVLVTTDISARGLDVPDVSLVVHAGPPRDPKAYVHRAGRTARAGASGTVVTLILPGEKKHAKEILREAGVRVQWRVITHRSTELITITGARPSRPSRPSRTREPQRRAHRCTHKRRSTGGRPRTGKDGHTAR</sequence>
<keyword evidence="4" id="KW-0067">ATP-binding</keyword>
<dbReference type="GO" id="GO:0005524">
    <property type="term" value="F:ATP binding"/>
    <property type="evidence" value="ECO:0007669"/>
    <property type="project" value="UniProtKB-KW"/>
</dbReference>
<dbReference type="GO" id="GO:0005829">
    <property type="term" value="C:cytosol"/>
    <property type="evidence" value="ECO:0007669"/>
    <property type="project" value="TreeGrafter"/>
</dbReference>
<dbReference type="GO" id="GO:0016787">
    <property type="term" value="F:hydrolase activity"/>
    <property type="evidence" value="ECO:0007669"/>
    <property type="project" value="UniProtKB-KW"/>
</dbReference>
<reference evidence="11" key="1">
    <citation type="submission" date="2022-01" db="EMBL/GenBank/DDBJ databases">
        <title>Corynebacterium sp. nov isolated from isolated from the feces of the greater white-fronted geese (Anser albifrons) at Poyang Lake, PR China.</title>
        <authorList>
            <person name="Liu Q."/>
        </authorList>
    </citation>
    <scope>NUCLEOTIDE SEQUENCE</scope>
    <source>
        <strain evidence="11">JCM 32435</strain>
    </source>
</reference>
<feature type="domain" description="Helicase ATP-binding" evidence="8">
    <location>
        <begin position="33"/>
        <end position="206"/>
    </location>
</feature>
<dbReference type="SMART" id="SM00487">
    <property type="entry name" value="DEXDc"/>
    <property type="match status" value="1"/>
</dbReference>
<feature type="region of interest" description="Disordered" evidence="7">
    <location>
        <begin position="381"/>
        <end position="425"/>
    </location>
</feature>
<feature type="domain" description="Helicase C-terminal" evidence="9">
    <location>
        <begin position="230"/>
        <end position="378"/>
    </location>
</feature>
<comment type="similarity">
    <text evidence="5">Belongs to the DEAD box helicase family.</text>
</comment>
<gene>
    <name evidence="11" type="ORF">L1O03_05770</name>
</gene>
<dbReference type="InterPro" id="IPR014001">
    <property type="entry name" value="Helicase_ATP-bd"/>
</dbReference>
<evidence type="ECO:0000256" key="1">
    <source>
        <dbReference type="ARBA" id="ARBA00022741"/>
    </source>
</evidence>
<dbReference type="GO" id="GO:0003724">
    <property type="term" value="F:RNA helicase activity"/>
    <property type="evidence" value="ECO:0007669"/>
    <property type="project" value="InterPro"/>
</dbReference>
<keyword evidence="3 11" id="KW-0347">Helicase</keyword>